<keyword evidence="1" id="KW-0175">Coiled coil</keyword>
<dbReference type="PANTHER" id="PTHR30203">
    <property type="entry name" value="OUTER MEMBRANE CATION EFFLUX PROTEIN"/>
    <property type="match status" value="1"/>
</dbReference>
<name>A0A8J2XQ04_9BACT</name>
<dbReference type="AlphaFoldDB" id="A0A8J2XQ04"/>
<dbReference type="PANTHER" id="PTHR30203:SF30">
    <property type="entry name" value="OUTER MEMBRANE PROTEIN-RELATED"/>
    <property type="match status" value="1"/>
</dbReference>
<reference evidence="2" key="1">
    <citation type="journal article" date="2014" name="Int. J. Syst. Evol. Microbiol.">
        <title>Complete genome sequence of Corynebacterium casei LMG S-19264T (=DSM 44701T), isolated from a smear-ripened cheese.</title>
        <authorList>
            <consortium name="US DOE Joint Genome Institute (JGI-PGF)"/>
            <person name="Walter F."/>
            <person name="Albersmeier A."/>
            <person name="Kalinowski J."/>
            <person name="Ruckert C."/>
        </authorList>
    </citation>
    <scope>NUCLEOTIDE SEQUENCE</scope>
    <source>
        <strain evidence="2">CGMCC 1.15448</strain>
    </source>
</reference>
<sequence>MADYRGLTNNMLRNLLLGLALTGCLVVKGQPVTRLDYYIDQALQNSPLLKDYQNQVLAGQVDSQIIRASYRPQVTGSSVNTWAPTLNSGWGYDQAISNGGSFTTVVGVNKTLIGQKHLDAEYQTIRLQGQGIRNSSKVSEQDLKKSVTAQYITTYGDLQQLTFNRDVYALLQREEVLLKDLTEKNVYRQTDYLTFLVTMKQEGLLLRQLEIQFRNDHGTLNYLCGIVDTSATLLDDPRIQLQSLPDIANSVFFRQFHLDSLKLRNNRSLVDYSYRPKASLYADGGFSSTFAYQGYKNFGTSFGVTVTVPIYDGHQRKMQYSKLDIAERTRSNYKDFFTSQYSQQIAQLRQQLQATEDLIGQIDEQVKYSQTLIDVNGKLLGTGDAKIADYIIALSNYLSAKNLLTQNNITRLQIINQINYWNR</sequence>
<protein>
    <recommendedName>
        <fullName evidence="4">TolC family protein</fullName>
    </recommendedName>
</protein>
<gene>
    <name evidence="2" type="ORF">GCM10011511_02260</name>
</gene>
<feature type="coiled-coil region" evidence="1">
    <location>
        <begin position="338"/>
        <end position="365"/>
    </location>
</feature>
<dbReference type="PROSITE" id="PS51257">
    <property type="entry name" value="PROKAR_LIPOPROTEIN"/>
    <property type="match status" value="1"/>
</dbReference>
<dbReference type="Proteomes" id="UP000607559">
    <property type="component" value="Unassembled WGS sequence"/>
</dbReference>
<dbReference type="SUPFAM" id="SSF56954">
    <property type="entry name" value="Outer membrane efflux proteins (OEP)"/>
    <property type="match status" value="1"/>
</dbReference>
<dbReference type="GO" id="GO:0015562">
    <property type="term" value="F:efflux transmembrane transporter activity"/>
    <property type="evidence" value="ECO:0007669"/>
    <property type="project" value="InterPro"/>
</dbReference>
<comment type="caution">
    <text evidence="2">The sequence shown here is derived from an EMBL/GenBank/DDBJ whole genome shotgun (WGS) entry which is preliminary data.</text>
</comment>
<evidence type="ECO:0008006" key="4">
    <source>
        <dbReference type="Google" id="ProtNLM"/>
    </source>
</evidence>
<keyword evidence="3" id="KW-1185">Reference proteome</keyword>
<proteinExistence type="predicted"/>
<dbReference type="Gene3D" id="1.20.1600.10">
    <property type="entry name" value="Outer membrane efflux proteins (OEP)"/>
    <property type="match status" value="1"/>
</dbReference>
<evidence type="ECO:0000313" key="3">
    <source>
        <dbReference type="Proteomes" id="UP000607559"/>
    </source>
</evidence>
<evidence type="ECO:0000313" key="2">
    <source>
        <dbReference type="EMBL" id="GGA82778.1"/>
    </source>
</evidence>
<dbReference type="EMBL" id="BMJC01000001">
    <property type="protein sequence ID" value="GGA82778.1"/>
    <property type="molecule type" value="Genomic_DNA"/>
</dbReference>
<dbReference type="InterPro" id="IPR010131">
    <property type="entry name" value="MdtP/NodT-like"/>
</dbReference>
<evidence type="ECO:0000256" key="1">
    <source>
        <dbReference type="SAM" id="Coils"/>
    </source>
</evidence>
<organism evidence="2 3">
    <name type="scientific">Puia dinghuensis</name>
    <dbReference type="NCBI Taxonomy" id="1792502"/>
    <lineage>
        <taxon>Bacteria</taxon>
        <taxon>Pseudomonadati</taxon>
        <taxon>Bacteroidota</taxon>
        <taxon>Chitinophagia</taxon>
        <taxon>Chitinophagales</taxon>
        <taxon>Chitinophagaceae</taxon>
        <taxon>Puia</taxon>
    </lineage>
</organism>
<reference evidence="2" key="2">
    <citation type="submission" date="2020-09" db="EMBL/GenBank/DDBJ databases">
        <authorList>
            <person name="Sun Q."/>
            <person name="Zhou Y."/>
        </authorList>
    </citation>
    <scope>NUCLEOTIDE SEQUENCE</scope>
    <source>
        <strain evidence="2">CGMCC 1.15448</strain>
    </source>
</reference>
<accession>A0A8J2XQ04</accession>